<keyword evidence="1" id="KW-1133">Transmembrane helix</keyword>
<keyword evidence="1" id="KW-0472">Membrane</keyword>
<keyword evidence="3" id="KW-1185">Reference proteome</keyword>
<name>A0A5B7GMD4_PORTR</name>
<reference evidence="2 3" key="1">
    <citation type="submission" date="2019-05" db="EMBL/GenBank/DDBJ databases">
        <title>Another draft genome of Portunus trituberculatus and its Hox gene families provides insights of decapod evolution.</title>
        <authorList>
            <person name="Jeong J.-H."/>
            <person name="Song I."/>
            <person name="Kim S."/>
            <person name="Choi T."/>
            <person name="Kim D."/>
            <person name="Ryu S."/>
            <person name="Kim W."/>
        </authorList>
    </citation>
    <scope>NUCLEOTIDE SEQUENCE [LARGE SCALE GENOMIC DNA]</scope>
    <source>
        <tissue evidence="2">Muscle</tissue>
    </source>
</reference>
<feature type="transmembrane region" description="Helical" evidence="1">
    <location>
        <begin position="43"/>
        <end position="62"/>
    </location>
</feature>
<organism evidence="2 3">
    <name type="scientific">Portunus trituberculatus</name>
    <name type="common">Swimming crab</name>
    <name type="synonym">Neptunus trituberculatus</name>
    <dbReference type="NCBI Taxonomy" id="210409"/>
    <lineage>
        <taxon>Eukaryota</taxon>
        <taxon>Metazoa</taxon>
        <taxon>Ecdysozoa</taxon>
        <taxon>Arthropoda</taxon>
        <taxon>Crustacea</taxon>
        <taxon>Multicrustacea</taxon>
        <taxon>Malacostraca</taxon>
        <taxon>Eumalacostraca</taxon>
        <taxon>Eucarida</taxon>
        <taxon>Decapoda</taxon>
        <taxon>Pleocyemata</taxon>
        <taxon>Brachyura</taxon>
        <taxon>Eubrachyura</taxon>
        <taxon>Portunoidea</taxon>
        <taxon>Portunidae</taxon>
        <taxon>Portuninae</taxon>
        <taxon>Portunus</taxon>
    </lineage>
</organism>
<accession>A0A5B7GMD4</accession>
<gene>
    <name evidence="2" type="ORF">E2C01_052401</name>
</gene>
<sequence>MRAVNGRRQTLGARESVLSFIMLFSNFSLPIPSLRKLPFSPFALLFVNYPPFLSLILCNYLSSPGGNVRPIQRRERRTTSTT</sequence>
<feature type="transmembrane region" description="Helical" evidence="1">
    <location>
        <begin position="12"/>
        <end position="31"/>
    </location>
</feature>
<evidence type="ECO:0000313" key="3">
    <source>
        <dbReference type="Proteomes" id="UP000324222"/>
    </source>
</evidence>
<evidence type="ECO:0000256" key="1">
    <source>
        <dbReference type="SAM" id="Phobius"/>
    </source>
</evidence>
<dbReference type="AlphaFoldDB" id="A0A5B7GMD4"/>
<proteinExistence type="predicted"/>
<protein>
    <submittedName>
        <fullName evidence="2">Uncharacterized protein</fullName>
    </submittedName>
</protein>
<keyword evidence="1" id="KW-0812">Transmembrane</keyword>
<comment type="caution">
    <text evidence="2">The sequence shown here is derived from an EMBL/GenBank/DDBJ whole genome shotgun (WGS) entry which is preliminary data.</text>
</comment>
<evidence type="ECO:0000313" key="2">
    <source>
        <dbReference type="EMBL" id="MPC58397.1"/>
    </source>
</evidence>
<dbReference type="Proteomes" id="UP000324222">
    <property type="component" value="Unassembled WGS sequence"/>
</dbReference>
<dbReference type="EMBL" id="VSRR010015641">
    <property type="protein sequence ID" value="MPC58397.1"/>
    <property type="molecule type" value="Genomic_DNA"/>
</dbReference>